<dbReference type="AlphaFoldDB" id="A0A8F9TUN4"/>
<evidence type="ECO:0000256" key="2">
    <source>
        <dbReference type="ARBA" id="ARBA00023239"/>
    </source>
</evidence>
<dbReference type="GO" id="GO:0008840">
    <property type="term" value="F:4-hydroxy-tetrahydrodipicolinate synthase activity"/>
    <property type="evidence" value="ECO:0007669"/>
    <property type="project" value="TreeGrafter"/>
</dbReference>
<evidence type="ECO:0000256" key="3">
    <source>
        <dbReference type="PIRNR" id="PIRNR001365"/>
    </source>
</evidence>
<accession>A0A8F9TUN4</accession>
<organism evidence="5 6">
    <name type="scientific">Horticoccus luteus</name>
    <dbReference type="NCBI Taxonomy" id="2862869"/>
    <lineage>
        <taxon>Bacteria</taxon>
        <taxon>Pseudomonadati</taxon>
        <taxon>Verrucomicrobiota</taxon>
        <taxon>Opitutia</taxon>
        <taxon>Opitutales</taxon>
        <taxon>Opitutaceae</taxon>
        <taxon>Horticoccus</taxon>
    </lineage>
</organism>
<evidence type="ECO:0000256" key="4">
    <source>
        <dbReference type="PIRSR" id="PIRSR001365-1"/>
    </source>
</evidence>
<evidence type="ECO:0000313" key="6">
    <source>
        <dbReference type="Proteomes" id="UP000825051"/>
    </source>
</evidence>
<dbReference type="Proteomes" id="UP000825051">
    <property type="component" value="Chromosome"/>
</dbReference>
<evidence type="ECO:0000313" key="5">
    <source>
        <dbReference type="EMBL" id="QYM79380.1"/>
    </source>
</evidence>
<dbReference type="InterPro" id="IPR002220">
    <property type="entry name" value="DapA-like"/>
</dbReference>
<reference evidence="5" key="1">
    <citation type="submission" date="2021-08" db="EMBL/GenBank/DDBJ databases">
        <title>Genome of a novel bacterium of the phylum Verrucomicrobia, Oleiharenicola sp. KSB-15.</title>
        <authorList>
            <person name="Chung J.-H."/>
            <person name="Ahn J.-H."/>
            <person name="Yoon Y."/>
            <person name="Kim D.-Y."/>
            <person name="An S.-H."/>
            <person name="Park I."/>
            <person name="Yeon J."/>
        </authorList>
    </citation>
    <scope>NUCLEOTIDE SEQUENCE</scope>
    <source>
        <strain evidence="5">KSB-15</strain>
    </source>
</reference>
<dbReference type="PANTHER" id="PTHR12128">
    <property type="entry name" value="DIHYDRODIPICOLINATE SYNTHASE"/>
    <property type="match status" value="1"/>
</dbReference>
<dbReference type="KEGG" id="ole:K0B96_01810"/>
<sequence length="314" mass="33966">MQKPKLTGGVWSATPTPLTKERRVDAASVERLVEHHVALGVTGMMLAGTCGEGPWLRLADRETLTRTAVAANRGRLRLAVQVTDNSAARVLENIERAAAWGAEVAVVDVPWFFLNGTPERKVAHFREIAQRSALPMGFYDRGTASPQAVPDERLAEILAEPNIAMVKDSSRSPARREIFLQARAARPGLVLLDGDEFDCVSYLEAGYDGLLLGGGIFNAAIARRLLAAVRAGDRVAAEREQARMNDLMWRVYGGPKIECWLTGLKELLVQMGLFATNVSLLDYPLTESCRASIAAAVSGADGEGFRADLLPGAK</sequence>
<proteinExistence type="inferred from homology"/>
<evidence type="ECO:0000256" key="1">
    <source>
        <dbReference type="ARBA" id="ARBA00007592"/>
    </source>
</evidence>
<dbReference type="Gene3D" id="3.20.20.70">
    <property type="entry name" value="Aldolase class I"/>
    <property type="match status" value="1"/>
</dbReference>
<dbReference type="SUPFAM" id="SSF51569">
    <property type="entry name" value="Aldolase"/>
    <property type="match status" value="1"/>
</dbReference>
<feature type="active site" description="Schiff-base intermediate with substrate" evidence="4">
    <location>
        <position position="167"/>
    </location>
</feature>
<feature type="active site" description="Proton donor/acceptor" evidence="4">
    <location>
        <position position="139"/>
    </location>
</feature>
<dbReference type="Pfam" id="PF00701">
    <property type="entry name" value="DHDPS"/>
    <property type="match status" value="1"/>
</dbReference>
<dbReference type="RefSeq" id="WP_220163173.1">
    <property type="nucleotide sequence ID" value="NZ_CP080507.1"/>
</dbReference>
<dbReference type="SMART" id="SM01130">
    <property type="entry name" value="DHDPS"/>
    <property type="match status" value="1"/>
</dbReference>
<protein>
    <submittedName>
        <fullName evidence="5">Dihydrodipicolinate synthase family protein</fullName>
    </submittedName>
</protein>
<dbReference type="PIRSF" id="PIRSF001365">
    <property type="entry name" value="DHDPS"/>
    <property type="match status" value="1"/>
</dbReference>
<dbReference type="EMBL" id="CP080507">
    <property type="protein sequence ID" value="QYM79380.1"/>
    <property type="molecule type" value="Genomic_DNA"/>
</dbReference>
<comment type="similarity">
    <text evidence="1 3">Belongs to the DapA family.</text>
</comment>
<keyword evidence="6" id="KW-1185">Reference proteome</keyword>
<name>A0A8F9TUN4_9BACT</name>
<keyword evidence="2 3" id="KW-0456">Lyase</keyword>
<dbReference type="PANTHER" id="PTHR12128:SF66">
    <property type="entry name" value="4-HYDROXY-2-OXOGLUTARATE ALDOLASE, MITOCHONDRIAL"/>
    <property type="match status" value="1"/>
</dbReference>
<dbReference type="InterPro" id="IPR013785">
    <property type="entry name" value="Aldolase_TIM"/>
</dbReference>
<gene>
    <name evidence="5" type="ORF">K0B96_01810</name>
</gene>
<dbReference type="CDD" id="cd00408">
    <property type="entry name" value="DHDPS-like"/>
    <property type="match status" value="1"/>
</dbReference>